<keyword evidence="2" id="KW-0067">ATP-binding</keyword>
<dbReference type="Gene3D" id="3.30.420.40">
    <property type="match status" value="1"/>
</dbReference>
<dbReference type="Pfam" id="PF00012">
    <property type="entry name" value="HSP70"/>
    <property type="match status" value="1"/>
</dbReference>
<gene>
    <name evidence="3" type="ORF">CAC42_4856</name>
</gene>
<comment type="caution">
    <text evidence="3">The sequence shown here is derived from an EMBL/GenBank/DDBJ whole genome shotgun (WGS) entry which is preliminary data.</text>
</comment>
<keyword evidence="3" id="KW-0346">Stress response</keyword>
<name>A0A2K1QPF6_9PEZI</name>
<reference evidence="3 4" key="1">
    <citation type="submission" date="2017-06" db="EMBL/GenBank/DDBJ databases">
        <title>Draft genome sequence of a variant of Elsinoe murrayae.</title>
        <authorList>
            <person name="Cheng Q."/>
        </authorList>
    </citation>
    <scope>NUCLEOTIDE SEQUENCE [LARGE SCALE GENOMIC DNA]</scope>
    <source>
        <strain evidence="3 4">CQ-2017a</strain>
    </source>
</reference>
<dbReference type="CDD" id="cd10170">
    <property type="entry name" value="ASKHA_NBD_HSP70"/>
    <property type="match status" value="1"/>
</dbReference>
<dbReference type="AlphaFoldDB" id="A0A2K1QPF6"/>
<dbReference type="InterPro" id="IPR043129">
    <property type="entry name" value="ATPase_NBD"/>
</dbReference>
<dbReference type="InParanoid" id="A0A2K1QPF6"/>
<sequence>MSKATRDKIIVGIDFGTTFSGIAFQYAASDHAADRITLIKSWPGGNHQTSDKVPTQLVYKTDGGGLKWGYEVQPTETSLRCIKLLLDEGQSFPDWASKAALEKELSDRHKSATDVIADYMTKLHDFAIAELGKAYTPAFLQATPIEFILTVPAVWSDVAKQATRDAAKRAGFGDSIHLISEPEAAAVETLSTMKDEDLHEGDVFVICDAGGGTVDLITYEVEDLDPIRLREVVPGTGGLCGASFLNSRFESLVRERLGTEKFDEICKKSPKTWANALTYFESYVKRNFNPTDEDDDYDHCGFSVPLNGVSDDEEAGVEFGFMSLSNDEVADIFAPVVSDVIDLVQDQYDASDALGYRPRAVVLVGGFGQSQYLFSRLKEHFQGKDTGVEDGVIVMRSSNAWSAVVRGAVLRGLTGMELVTSRKARLHYGVACSMEFVQGVHEERHRFWCKYSERWMASQQIQWFAKKGDSIGSSIPVLHPFSQISEDREGFGHFPIKSSHDDDAPRTCDHGTGVRTHAELSVDLALLPDASLKMRKTSCGTRYYEAFFDIGMHLESGVLRFDYRVRDQVLGDVEVKFE</sequence>
<organism evidence="3 4">
    <name type="scientific">Sphaceloma murrayae</name>
    <dbReference type="NCBI Taxonomy" id="2082308"/>
    <lineage>
        <taxon>Eukaryota</taxon>
        <taxon>Fungi</taxon>
        <taxon>Dikarya</taxon>
        <taxon>Ascomycota</taxon>
        <taxon>Pezizomycotina</taxon>
        <taxon>Dothideomycetes</taxon>
        <taxon>Dothideomycetidae</taxon>
        <taxon>Myriangiales</taxon>
        <taxon>Elsinoaceae</taxon>
        <taxon>Sphaceloma</taxon>
    </lineage>
</organism>
<dbReference type="STRING" id="2082308.A0A2K1QPF6"/>
<dbReference type="PRINTS" id="PR00301">
    <property type="entry name" value="HEATSHOCK70"/>
</dbReference>
<dbReference type="EMBL" id="NKHZ01000055">
    <property type="protein sequence ID" value="PNS16892.1"/>
    <property type="molecule type" value="Genomic_DNA"/>
</dbReference>
<dbReference type="InterPro" id="IPR013126">
    <property type="entry name" value="Hsp_70_fam"/>
</dbReference>
<evidence type="ECO:0000256" key="2">
    <source>
        <dbReference type="ARBA" id="ARBA00022840"/>
    </source>
</evidence>
<dbReference type="PANTHER" id="PTHR14187:SF82">
    <property type="entry name" value="FAMILY CHAPERONE, PUTATIVE (AFU_ORTHOLOGUE AFUA_7G08575)-RELATED"/>
    <property type="match status" value="1"/>
</dbReference>
<evidence type="ECO:0000313" key="3">
    <source>
        <dbReference type="EMBL" id="PNS16892.1"/>
    </source>
</evidence>
<proteinExistence type="predicted"/>
<dbReference type="OrthoDB" id="2963168at2759"/>
<evidence type="ECO:0000256" key="1">
    <source>
        <dbReference type="ARBA" id="ARBA00022741"/>
    </source>
</evidence>
<dbReference type="SUPFAM" id="SSF53067">
    <property type="entry name" value="Actin-like ATPase domain"/>
    <property type="match status" value="2"/>
</dbReference>
<keyword evidence="4" id="KW-1185">Reference proteome</keyword>
<dbReference type="GO" id="GO:0140662">
    <property type="term" value="F:ATP-dependent protein folding chaperone"/>
    <property type="evidence" value="ECO:0007669"/>
    <property type="project" value="InterPro"/>
</dbReference>
<dbReference type="Proteomes" id="UP000243797">
    <property type="component" value="Unassembled WGS sequence"/>
</dbReference>
<keyword evidence="1" id="KW-0547">Nucleotide-binding</keyword>
<dbReference type="PANTHER" id="PTHR14187">
    <property type="entry name" value="ALPHA KINASE/ELONGATION FACTOR 2 KINASE"/>
    <property type="match status" value="1"/>
</dbReference>
<evidence type="ECO:0000313" key="4">
    <source>
        <dbReference type="Proteomes" id="UP000243797"/>
    </source>
</evidence>
<accession>A0A2K1QPF6</accession>
<dbReference type="GO" id="GO:0005524">
    <property type="term" value="F:ATP binding"/>
    <property type="evidence" value="ECO:0007669"/>
    <property type="project" value="UniProtKB-KW"/>
</dbReference>
<protein>
    <submittedName>
        <fullName evidence="3">Heat shock protein 12B</fullName>
    </submittedName>
</protein>